<reference evidence="2 3" key="1">
    <citation type="submission" date="2014-04" db="EMBL/GenBank/DDBJ databases">
        <authorList>
            <consortium name="DOE Joint Genome Institute"/>
            <person name="Kuo A."/>
            <person name="Kohler A."/>
            <person name="Nagy L.G."/>
            <person name="Floudas D."/>
            <person name="Copeland A."/>
            <person name="Barry K.W."/>
            <person name="Cichocki N."/>
            <person name="Veneault-Fourrey C."/>
            <person name="LaButti K."/>
            <person name="Lindquist E.A."/>
            <person name="Lipzen A."/>
            <person name="Lundell T."/>
            <person name="Morin E."/>
            <person name="Murat C."/>
            <person name="Sun H."/>
            <person name="Tunlid A."/>
            <person name="Henrissat B."/>
            <person name="Grigoriev I.V."/>
            <person name="Hibbett D.S."/>
            <person name="Martin F."/>
            <person name="Nordberg H.P."/>
            <person name="Cantor M.N."/>
            <person name="Hua S.X."/>
        </authorList>
    </citation>
    <scope>NUCLEOTIDE SEQUENCE [LARGE SCALE GENOMIC DNA]</scope>
    <source>
        <strain evidence="2 3">LaAM-08-1</strain>
    </source>
</reference>
<sequence length="98" mass="10637">ENMADAVWETLVLYGLVGKVLAIVMDNASNNNTLMASLERCCTARGVYYSARDSHMRCMPHTVHLAAIKLLKGIGAISKEEGKKAVAHATGNYQDNIT</sequence>
<evidence type="ECO:0000313" key="3">
    <source>
        <dbReference type="Proteomes" id="UP000054477"/>
    </source>
</evidence>
<keyword evidence="1" id="KW-0732">Signal</keyword>
<accession>A0A0C9WHV9</accession>
<evidence type="ECO:0008006" key="4">
    <source>
        <dbReference type="Google" id="ProtNLM"/>
    </source>
</evidence>
<feature type="non-terminal residue" evidence="2">
    <location>
        <position position="98"/>
    </location>
</feature>
<name>A0A0C9WHV9_9AGAR</name>
<dbReference type="AlphaFoldDB" id="A0A0C9WHV9"/>
<evidence type="ECO:0000313" key="2">
    <source>
        <dbReference type="EMBL" id="KIJ91874.1"/>
    </source>
</evidence>
<evidence type="ECO:0000256" key="1">
    <source>
        <dbReference type="SAM" id="SignalP"/>
    </source>
</evidence>
<feature type="signal peptide" evidence="1">
    <location>
        <begin position="1"/>
        <end position="22"/>
    </location>
</feature>
<dbReference type="OrthoDB" id="3259198at2759"/>
<gene>
    <name evidence="2" type="ORF">K443DRAFT_66117</name>
</gene>
<dbReference type="Proteomes" id="UP000054477">
    <property type="component" value="Unassembled WGS sequence"/>
</dbReference>
<feature type="non-terminal residue" evidence="2">
    <location>
        <position position="1"/>
    </location>
</feature>
<feature type="chain" id="PRO_5002216079" description="Transposase" evidence="1">
    <location>
        <begin position="23"/>
        <end position="98"/>
    </location>
</feature>
<reference evidence="3" key="2">
    <citation type="submission" date="2015-01" db="EMBL/GenBank/DDBJ databases">
        <title>Evolutionary Origins and Diversification of the Mycorrhizal Mutualists.</title>
        <authorList>
            <consortium name="DOE Joint Genome Institute"/>
            <consortium name="Mycorrhizal Genomics Consortium"/>
            <person name="Kohler A."/>
            <person name="Kuo A."/>
            <person name="Nagy L.G."/>
            <person name="Floudas D."/>
            <person name="Copeland A."/>
            <person name="Barry K.W."/>
            <person name="Cichocki N."/>
            <person name="Veneault-Fourrey C."/>
            <person name="LaButti K."/>
            <person name="Lindquist E.A."/>
            <person name="Lipzen A."/>
            <person name="Lundell T."/>
            <person name="Morin E."/>
            <person name="Murat C."/>
            <person name="Riley R."/>
            <person name="Ohm R."/>
            <person name="Sun H."/>
            <person name="Tunlid A."/>
            <person name="Henrissat B."/>
            <person name="Grigoriev I.V."/>
            <person name="Hibbett D.S."/>
            <person name="Martin F."/>
        </authorList>
    </citation>
    <scope>NUCLEOTIDE SEQUENCE [LARGE SCALE GENOMIC DNA]</scope>
    <source>
        <strain evidence="3">LaAM-08-1</strain>
    </source>
</reference>
<organism evidence="2 3">
    <name type="scientific">Laccaria amethystina LaAM-08-1</name>
    <dbReference type="NCBI Taxonomy" id="1095629"/>
    <lineage>
        <taxon>Eukaryota</taxon>
        <taxon>Fungi</taxon>
        <taxon>Dikarya</taxon>
        <taxon>Basidiomycota</taxon>
        <taxon>Agaricomycotina</taxon>
        <taxon>Agaricomycetes</taxon>
        <taxon>Agaricomycetidae</taxon>
        <taxon>Agaricales</taxon>
        <taxon>Agaricineae</taxon>
        <taxon>Hydnangiaceae</taxon>
        <taxon>Laccaria</taxon>
    </lineage>
</organism>
<keyword evidence="3" id="KW-1185">Reference proteome</keyword>
<proteinExistence type="predicted"/>
<protein>
    <recommendedName>
        <fullName evidence="4">Transposase</fullName>
    </recommendedName>
</protein>
<dbReference type="HOGENOM" id="CLU_2339153_0_0_1"/>
<dbReference type="EMBL" id="KN838958">
    <property type="protein sequence ID" value="KIJ91874.1"/>
    <property type="molecule type" value="Genomic_DNA"/>
</dbReference>